<dbReference type="SUPFAM" id="SSF51261">
    <property type="entry name" value="Duplicated hybrid motif"/>
    <property type="match status" value="1"/>
</dbReference>
<comment type="caution">
    <text evidence="2">The sequence shown here is derived from an EMBL/GenBank/DDBJ whole genome shotgun (WGS) entry which is preliminary data.</text>
</comment>
<reference evidence="2 3" key="1">
    <citation type="submission" date="2024-06" db="EMBL/GenBank/DDBJ databases">
        <title>Genomic Encyclopedia of Type Strains, Phase IV (KMG-IV): sequencing the most valuable type-strain genomes for metagenomic binning, comparative biology and taxonomic classification.</title>
        <authorList>
            <person name="Goeker M."/>
        </authorList>
    </citation>
    <scope>NUCLEOTIDE SEQUENCE [LARGE SCALE GENOMIC DNA]</scope>
    <source>
        <strain evidence="2 3">DSM 26128</strain>
    </source>
</reference>
<dbReference type="Proteomes" id="UP001549099">
    <property type="component" value="Unassembled WGS sequence"/>
</dbReference>
<keyword evidence="3" id="KW-1185">Reference proteome</keyword>
<dbReference type="InterPro" id="IPR016047">
    <property type="entry name" value="M23ase_b-sheet_dom"/>
</dbReference>
<organism evidence="2 3">
    <name type="scientific">Bhargavaea ullalensis</name>
    <dbReference type="NCBI Taxonomy" id="1265685"/>
    <lineage>
        <taxon>Bacteria</taxon>
        <taxon>Bacillati</taxon>
        <taxon>Bacillota</taxon>
        <taxon>Bacilli</taxon>
        <taxon>Bacillales</taxon>
        <taxon>Caryophanaceae</taxon>
        <taxon>Bhargavaea</taxon>
    </lineage>
</organism>
<evidence type="ECO:0000313" key="3">
    <source>
        <dbReference type="Proteomes" id="UP001549099"/>
    </source>
</evidence>
<sequence length="188" mass="20604">MKWRDKWIAAIVITGVLFGVAKLEEHEVMKTQITHLVRSGEELVVMKKWVMSFVEDGRPERAIPVSADGEEPPIARFSTLQPFREGVLLSYNASVPVTAKGDGLVIYTGHTRQTGKTVTVLYDDGDTVTYGFVGKFLTLPYTAVGNGQAIAELETGAMFLGVEQDGQMLDAEGVKEWLAQQRKANGEG</sequence>
<name>A0ABV2G8U3_9BACL</name>
<evidence type="ECO:0000259" key="1">
    <source>
        <dbReference type="Pfam" id="PF01551"/>
    </source>
</evidence>
<dbReference type="InterPro" id="IPR011055">
    <property type="entry name" value="Dup_hybrid_motif"/>
</dbReference>
<feature type="domain" description="M23ase beta-sheet core" evidence="1">
    <location>
        <begin position="84"/>
        <end position="154"/>
    </location>
</feature>
<dbReference type="Gene3D" id="2.70.70.10">
    <property type="entry name" value="Glucose Permease (Domain IIA)"/>
    <property type="match status" value="1"/>
</dbReference>
<protein>
    <recommendedName>
        <fullName evidence="1">M23ase beta-sheet core domain-containing protein</fullName>
    </recommendedName>
</protein>
<gene>
    <name evidence="2" type="ORF">ABID49_000534</name>
</gene>
<dbReference type="RefSeq" id="WP_354195053.1">
    <property type="nucleotide sequence ID" value="NZ_JBEPLW010000002.1"/>
</dbReference>
<dbReference type="Pfam" id="PF01551">
    <property type="entry name" value="Peptidase_M23"/>
    <property type="match status" value="1"/>
</dbReference>
<accession>A0ABV2G8U3</accession>
<evidence type="ECO:0000313" key="2">
    <source>
        <dbReference type="EMBL" id="MET3574652.1"/>
    </source>
</evidence>
<proteinExistence type="predicted"/>
<dbReference type="EMBL" id="JBEPLW010000002">
    <property type="protein sequence ID" value="MET3574652.1"/>
    <property type="molecule type" value="Genomic_DNA"/>
</dbReference>